<evidence type="ECO:0000313" key="1">
    <source>
        <dbReference type="EMBL" id="CAG4941434.1"/>
    </source>
</evidence>
<sequence length="399" mass="46121">MVAWTRVRDFFKPGKISRKTLTDNCNEFSMINKLNLNCRCDNTQTDTNAANKKCIKFKKPSYSKLSNLSKCSNPDLGLSVLYTLRNLFRFKKKIATDDKKLDAPLFEIIIDSITKRVINTSEVKNRLMLLNQHKKEGHAMTQECLKSVGDLKANSKIKGKAILNKISQSPSNCMGPLFELKLDYNDMRILNLPEIESKIRKMSLKYPTKVVDLLDKNLGVGNNNTLSGSDSKYLRDIRSKISCLWNRFLCKSENYTSQNKNENQPNRHPFLPKYDNANENIKKTYECRYVTTKLINSGRNTRALDSYKRVNKNNSKSTKVNGKIKHKINHKIITKWFCDKVKSKLINLNKDNKQDGIFNRTIKKEESNNKMKPKEILACHRDTVNANQQQDDYFQKSPS</sequence>
<organism evidence="1 2">
    <name type="scientific">Parnassius apollo</name>
    <name type="common">Apollo butterfly</name>
    <name type="synonym">Papilio apollo</name>
    <dbReference type="NCBI Taxonomy" id="110799"/>
    <lineage>
        <taxon>Eukaryota</taxon>
        <taxon>Metazoa</taxon>
        <taxon>Ecdysozoa</taxon>
        <taxon>Arthropoda</taxon>
        <taxon>Hexapoda</taxon>
        <taxon>Insecta</taxon>
        <taxon>Pterygota</taxon>
        <taxon>Neoptera</taxon>
        <taxon>Endopterygota</taxon>
        <taxon>Lepidoptera</taxon>
        <taxon>Glossata</taxon>
        <taxon>Ditrysia</taxon>
        <taxon>Papilionoidea</taxon>
        <taxon>Papilionidae</taxon>
        <taxon>Parnassiinae</taxon>
        <taxon>Parnassini</taxon>
        <taxon>Parnassius</taxon>
        <taxon>Parnassius</taxon>
    </lineage>
</organism>
<reference evidence="1" key="1">
    <citation type="submission" date="2021-04" db="EMBL/GenBank/DDBJ databases">
        <authorList>
            <person name="Tunstrom K."/>
        </authorList>
    </citation>
    <scope>NUCLEOTIDE SEQUENCE</scope>
</reference>
<protein>
    <submittedName>
        <fullName evidence="1">(apollo) hypothetical protein</fullName>
    </submittedName>
</protein>
<dbReference type="AlphaFoldDB" id="A0A8S3W545"/>
<evidence type="ECO:0000313" key="2">
    <source>
        <dbReference type="Proteomes" id="UP000691718"/>
    </source>
</evidence>
<dbReference type="Proteomes" id="UP000691718">
    <property type="component" value="Unassembled WGS sequence"/>
</dbReference>
<accession>A0A8S3W545</accession>
<dbReference type="OrthoDB" id="7434072at2759"/>
<keyword evidence="2" id="KW-1185">Reference proteome</keyword>
<dbReference type="EMBL" id="CAJQZP010000160">
    <property type="protein sequence ID" value="CAG4941434.1"/>
    <property type="molecule type" value="Genomic_DNA"/>
</dbReference>
<name>A0A8S3W545_PARAO</name>
<proteinExistence type="predicted"/>
<comment type="caution">
    <text evidence="1">The sequence shown here is derived from an EMBL/GenBank/DDBJ whole genome shotgun (WGS) entry which is preliminary data.</text>
</comment>
<gene>
    <name evidence="1" type="ORF">PAPOLLO_LOCUS2194</name>
</gene>